<dbReference type="NCBIfam" id="TIGR04388">
    <property type="entry name" value="Lepto_longest"/>
    <property type="match status" value="1"/>
</dbReference>
<feature type="region of interest" description="Disordered" evidence="1">
    <location>
        <begin position="751"/>
        <end position="770"/>
    </location>
</feature>
<dbReference type="AlphaFoldDB" id="A0A6N4QBD7"/>
<feature type="domain" description="Hint" evidence="2">
    <location>
        <begin position="141"/>
        <end position="305"/>
    </location>
</feature>
<dbReference type="Gene3D" id="2.170.16.10">
    <property type="entry name" value="Hedgehog/Intein (Hint) domain"/>
    <property type="match status" value="1"/>
</dbReference>
<proteinExistence type="predicted"/>
<organism evidence="3 4">
    <name type="scientific">Leptospira yasudae</name>
    <dbReference type="NCBI Taxonomy" id="2202201"/>
    <lineage>
        <taxon>Bacteria</taxon>
        <taxon>Pseudomonadati</taxon>
        <taxon>Spirochaetota</taxon>
        <taxon>Spirochaetia</taxon>
        <taxon>Leptospirales</taxon>
        <taxon>Leptospiraceae</taxon>
        <taxon>Leptospira</taxon>
    </lineage>
</organism>
<dbReference type="SUPFAM" id="SSF51294">
    <property type="entry name" value="Hedgehog/intein (Hint) domain"/>
    <property type="match status" value="1"/>
</dbReference>
<evidence type="ECO:0000313" key="4">
    <source>
        <dbReference type="Proteomes" id="UP000297613"/>
    </source>
</evidence>
<protein>
    <submittedName>
        <fullName evidence="3">TIGR04388 family protein</fullName>
    </submittedName>
</protein>
<dbReference type="InterPro" id="IPR030885">
    <property type="entry name" value="Lepto_longest"/>
</dbReference>
<dbReference type="GO" id="GO:0016539">
    <property type="term" value="P:intein-mediated protein splicing"/>
    <property type="evidence" value="ECO:0007669"/>
    <property type="project" value="InterPro"/>
</dbReference>
<evidence type="ECO:0000313" key="3">
    <source>
        <dbReference type="EMBL" id="TGL85286.1"/>
    </source>
</evidence>
<dbReference type="InterPro" id="IPR003587">
    <property type="entry name" value="Hint_dom_N"/>
</dbReference>
<dbReference type="PROSITE" id="PS50817">
    <property type="entry name" value="INTEIN_N_TER"/>
    <property type="match status" value="1"/>
</dbReference>
<comment type="caution">
    <text evidence="3">The sequence shown here is derived from an EMBL/GenBank/DDBJ whole genome shotgun (WGS) entry which is preliminary data.</text>
</comment>
<dbReference type="SMART" id="SM00306">
    <property type="entry name" value="HintN"/>
    <property type="match status" value="1"/>
</dbReference>
<name>A0A6N4QBD7_9LEPT</name>
<dbReference type="RefSeq" id="WP_135571778.1">
    <property type="nucleotide sequence ID" value="NZ_RQGK01000072.1"/>
</dbReference>
<dbReference type="EMBL" id="RQGM01000030">
    <property type="protein sequence ID" value="TGL85286.1"/>
    <property type="molecule type" value="Genomic_DNA"/>
</dbReference>
<dbReference type="PROSITE" id="PS50818">
    <property type="entry name" value="INTEIN_C_TER"/>
    <property type="match status" value="1"/>
</dbReference>
<reference evidence="3 4" key="1">
    <citation type="journal article" date="2019" name="PLoS Negl. Trop. Dis.">
        <title>Revisiting the worldwide diversity of Leptospira species in the environment.</title>
        <authorList>
            <person name="Vincent A.T."/>
            <person name="Schiettekatte O."/>
            <person name="Bourhy P."/>
            <person name="Veyrier F.J."/>
            <person name="Picardeau M."/>
        </authorList>
    </citation>
    <scope>NUCLEOTIDE SEQUENCE [LARGE SCALE GENOMIC DNA]</scope>
    <source>
        <strain evidence="3 4">201702445</strain>
    </source>
</reference>
<dbReference type="Pfam" id="PF07591">
    <property type="entry name" value="PT-HINT"/>
    <property type="match status" value="2"/>
</dbReference>
<dbReference type="Proteomes" id="UP000297613">
    <property type="component" value="Unassembled WGS sequence"/>
</dbReference>
<dbReference type="InterPro" id="IPR030934">
    <property type="entry name" value="Intein_C"/>
</dbReference>
<accession>A0A6N4QBD7</accession>
<evidence type="ECO:0000259" key="2">
    <source>
        <dbReference type="SMART" id="SM00306"/>
    </source>
</evidence>
<sequence>MAAENAQKNQERAESHLVEKVLTLNSGMKDAPITKSDIEKYMPKDKDGNLTHDAQPEKLLAKWDEHKAKMAQTEKGLAAWEKDVSQAGEKAGIEVRFNEGKSATSTFGKFVKGLAGDFAMSMGFANDGNKMVDKQGVFHSDTCFVAGTQVHTSNGLKSIETIVVGDIVQSWNEKTGAFEKKRVTELFVHEVPQLFYLELDGEEELHTTWNHPFRRKVISSGDKVPPFDPRGIERKFKTHEHLLQPIGRIVSLIGSPNEPQSAVEEIPLSTKSNSGFSDVTLSKTVYSEWTKVEDLKLRDQVLKSDGSWGTVTGIYYYNVEPTQVYNLEVEDNHTYVVGEAGYVVHNYTEQVQRVLDGDGILSEDNTKMLKSANAKDKIRALNDIKEFDYAGSKWKNVGTDEKGVAHFQSESNKYGLKEDLYFRNNKGQVEIEQVQHLNGKEYSTKHPNLDVLKQTVIGVNFKTTGEYLNHLNNVLGERGGSGTKYDVPGTPKVSLVKDANGQPKLHETSNGNHMVEIERKGYKGKMVVEEVGRTQREARSDYSGERGLVKKYDLSNPLEKRAYDAENDTPTKIVQGGDHLRDVAVCQSTVIAEDRHNNGKTVGEVAKVMGDFAAKLGKRPSQLSIKEISQALNESGLTVKDRLIKGENETRAQFNDKFFEFAKRQLDQGFAINVGGTYASSLGHVTRITGYVEGPHGERGFMINDSYGDANKGYARSGANGSLDGRAVFYPIDKIKIAEFNYAYTIAENTGANTPSGGGSSTPRRRSSSSGGFWNKFSNIFKFDFFKRD</sequence>
<dbReference type="NCBIfam" id="TIGR01443">
    <property type="entry name" value="intein_Cterm"/>
    <property type="match status" value="1"/>
</dbReference>
<evidence type="ECO:0000256" key="1">
    <source>
        <dbReference type="SAM" id="MobiDB-lite"/>
    </source>
</evidence>
<gene>
    <name evidence="3" type="ORF">EHQ83_08215</name>
</gene>
<dbReference type="InterPro" id="IPR006141">
    <property type="entry name" value="Intein_N"/>
</dbReference>
<dbReference type="InterPro" id="IPR036844">
    <property type="entry name" value="Hint_dom_sf"/>
</dbReference>